<dbReference type="InterPro" id="IPR016193">
    <property type="entry name" value="Cytidine_deaminase-like"/>
</dbReference>
<evidence type="ECO:0000256" key="1">
    <source>
        <dbReference type="ARBA" id="ARBA00022679"/>
    </source>
</evidence>
<gene>
    <name evidence="5" type="primary">purH_39</name>
    <name evidence="5" type="ORF">SDC9_164807</name>
</gene>
<keyword evidence="3" id="KW-0378">Hydrolase</keyword>
<dbReference type="Pfam" id="PF01808">
    <property type="entry name" value="AICARFT_IMPCHas"/>
    <property type="match status" value="1"/>
</dbReference>
<reference evidence="5" key="1">
    <citation type="submission" date="2019-08" db="EMBL/GenBank/DDBJ databases">
        <authorList>
            <person name="Kucharzyk K."/>
            <person name="Murdoch R.W."/>
            <person name="Higgins S."/>
            <person name="Loffler F."/>
        </authorList>
    </citation>
    <scope>NUCLEOTIDE SEQUENCE</scope>
</reference>
<comment type="caution">
    <text evidence="5">The sequence shown here is derived from an EMBL/GenBank/DDBJ whole genome shotgun (WGS) entry which is preliminary data.</text>
</comment>
<dbReference type="InterPro" id="IPR024051">
    <property type="entry name" value="AICAR_Tfase_dup_dom_sf"/>
</dbReference>
<keyword evidence="4" id="KW-0511">Multifunctional enzyme</keyword>
<keyword evidence="1" id="KW-0808">Transferase</keyword>
<dbReference type="SMART" id="SM00798">
    <property type="entry name" value="AICARFT_IMPCHas"/>
    <property type="match status" value="1"/>
</dbReference>
<evidence type="ECO:0000256" key="3">
    <source>
        <dbReference type="ARBA" id="ARBA00022801"/>
    </source>
</evidence>
<dbReference type="GO" id="GO:0006189">
    <property type="term" value="P:'de novo' IMP biosynthetic process"/>
    <property type="evidence" value="ECO:0007669"/>
    <property type="project" value="TreeGrafter"/>
</dbReference>
<dbReference type="InterPro" id="IPR002695">
    <property type="entry name" value="PurH-like"/>
</dbReference>
<dbReference type="PANTHER" id="PTHR11692:SF0">
    <property type="entry name" value="BIFUNCTIONAL PURINE BIOSYNTHESIS PROTEIN ATIC"/>
    <property type="match status" value="1"/>
</dbReference>
<protein>
    <submittedName>
        <fullName evidence="5">Bifunctional purine biosynthesis protein PurH</fullName>
    </submittedName>
</protein>
<accession>A0A645G014</accession>
<evidence type="ECO:0000256" key="4">
    <source>
        <dbReference type="ARBA" id="ARBA00023268"/>
    </source>
</evidence>
<dbReference type="FunFam" id="3.40.140.20:FF:000001">
    <property type="entry name" value="Bifunctional purine biosynthesis protein PurH"/>
    <property type="match status" value="1"/>
</dbReference>
<dbReference type="PANTHER" id="PTHR11692">
    <property type="entry name" value="BIFUNCTIONAL PURINE BIOSYNTHESIS PROTEIN PURH"/>
    <property type="match status" value="1"/>
</dbReference>
<dbReference type="GO" id="GO:0003937">
    <property type="term" value="F:IMP cyclohydrolase activity"/>
    <property type="evidence" value="ECO:0007669"/>
    <property type="project" value="InterPro"/>
</dbReference>
<evidence type="ECO:0000313" key="5">
    <source>
        <dbReference type="EMBL" id="MPN17454.1"/>
    </source>
</evidence>
<name>A0A645G014_9ZZZZ</name>
<sequence length="241" mass="26238">MAVKHTNPCGISSAKTLYEAYLNAYNADPISIYGGILVTDGVMDAATAQKMGEIFLEVVVAPDYTPEALAILKEKKNIRLLKLNDIAYNGYAFETKKVLGGLLVQERDRKLCDELKVVTDRQPTNEETDDLLFAYKAVKNTKSNAVSLVKNKTLIASGPGQTNRIWALENAIRQSNSDTRGSVMASDAYFPFDDCVAAAAKAGITAIIQPGGSIRDADSIKLCNENNIAMIFTGVRHFKHS</sequence>
<dbReference type="GO" id="GO:0004643">
    <property type="term" value="F:phosphoribosylaminoimidazolecarboxamide formyltransferase activity"/>
    <property type="evidence" value="ECO:0007669"/>
    <property type="project" value="InterPro"/>
</dbReference>
<organism evidence="5">
    <name type="scientific">bioreactor metagenome</name>
    <dbReference type="NCBI Taxonomy" id="1076179"/>
    <lineage>
        <taxon>unclassified sequences</taxon>
        <taxon>metagenomes</taxon>
        <taxon>ecological metagenomes</taxon>
    </lineage>
</organism>
<dbReference type="GO" id="GO:0005829">
    <property type="term" value="C:cytosol"/>
    <property type="evidence" value="ECO:0007669"/>
    <property type="project" value="TreeGrafter"/>
</dbReference>
<dbReference type="Gene3D" id="3.40.140.20">
    <property type="match status" value="2"/>
</dbReference>
<dbReference type="AlphaFoldDB" id="A0A645G014"/>
<dbReference type="SUPFAM" id="SSF53927">
    <property type="entry name" value="Cytidine deaminase-like"/>
    <property type="match status" value="1"/>
</dbReference>
<proteinExistence type="predicted"/>
<dbReference type="EMBL" id="VSSQ01064589">
    <property type="protein sequence ID" value="MPN17454.1"/>
    <property type="molecule type" value="Genomic_DNA"/>
</dbReference>
<keyword evidence="2" id="KW-0658">Purine biosynthesis</keyword>
<evidence type="ECO:0000256" key="2">
    <source>
        <dbReference type="ARBA" id="ARBA00022755"/>
    </source>
</evidence>